<dbReference type="Pfam" id="PF03519">
    <property type="entry name" value="Invas_SpaK"/>
    <property type="match status" value="1"/>
</dbReference>
<dbReference type="CDD" id="cd17035">
    <property type="entry name" value="T3SC_IB_Spa15-like"/>
    <property type="match status" value="1"/>
</dbReference>
<evidence type="ECO:0000313" key="1">
    <source>
        <dbReference type="EMBL" id="AJC22366.1"/>
    </source>
</evidence>
<protein>
    <submittedName>
        <fullName evidence="2">Class 1B type III secretion system chaperone spa15</fullName>
    </submittedName>
</protein>
<dbReference type="PRINTS" id="PR01305">
    <property type="entry name" value="SSPAKPROTEIN"/>
</dbReference>
<organism evidence="2 4">
    <name type="scientific">Pandoraea pulmonicola</name>
    <dbReference type="NCBI Taxonomy" id="93221"/>
    <lineage>
        <taxon>Bacteria</taxon>
        <taxon>Pseudomonadati</taxon>
        <taxon>Pseudomonadota</taxon>
        <taxon>Betaproteobacteria</taxon>
        <taxon>Burkholderiales</taxon>
        <taxon>Burkholderiaceae</taxon>
        <taxon>Pandoraea</taxon>
    </lineage>
</organism>
<reference evidence="1" key="2">
    <citation type="submission" date="2016-11" db="EMBL/GenBank/DDBJ databases">
        <title>Complete Genome Sequencing of Pandoraea pulmonicola DSM 16583.</title>
        <authorList>
            <person name="Chan K.-G."/>
        </authorList>
    </citation>
    <scope>NUCLEOTIDE SEQUENCE</scope>
    <source>
        <strain evidence="1">DSM 16583</strain>
    </source>
</reference>
<evidence type="ECO:0000313" key="2">
    <source>
        <dbReference type="EMBL" id="SUD95605.1"/>
    </source>
</evidence>
<dbReference type="RefSeq" id="WP_039411176.1">
    <property type="nucleotide sequence ID" value="NZ_CP010310.2"/>
</dbReference>
<gene>
    <name evidence="2" type="primary">spaK_3</name>
    <name evidence="2" type="ORF">NCTC13159_05077</name>
    <name evidence="1" type="ORF">RO07_21135</name>
</gene>
<keyword evidence="3" id="KW-1185">Reference proteome</keyword>
<name>A0AAJ5D342_PANPU</name>
<dbReference type="KEGG" id="ppul:RO07_21135"/>
<evidence type="ECO:0000313" key="3">
    <source>
        <dbReference type="Proteomes" id="UP000035086"/>
    </source>
</evidence>
<dbReference type="Proteomes" id="UP000035086">
    <property type="component" value="Chromosome"/>
</dbReference>
<dbReference type="InterPro" id="IPR003065">
    <property type="entry name" value="Invas_SpaK"/>
</dbReference>
<accession>A0AAJ5D342</accession>
<dbReference type="EMBL" id="UGSJ01000002">
    <property type="protein sequence ID" value="SUD95605.1"/>
    <property type="molecule type" value="Genomic_DNA"/>
</dbReference>
<dbReference type="Gene3D" id="3.30.1460.10">
    <property type="match status" value="1"/>
</dbReference>
<dbReference type="AlphaFoldDB" id="A0AAJ5D342"/>
<proteinExistence type="predicted"/>
<dbReference type="Proteomes" id="UP000254589">
    <property type="component" value="Unassembled WGS sequence"/>
</dbReference>
<sequence>MNTDIVRLVQESMEKMGCGDAVAGKLDAHSPICIGFHSMPEMYVELDNGNVIFTSQLDYRGAAQLERVAADLLSYLLPRGSDVFVCRRPLLSLVDSDLVLHARVEERFTENPETFTQALEAFYEELCAISEILGR</sequence>
<dbReference type="EMBL" id="CP010310">
    <property type="protein sequence ID" value="AJC22366.1"/>
    <property type="molecule type" value="Genomic_DNA"/>
</dbReference>
<dbReference type="SUPFAM" id="SSF69635">
    <property type="entry name" value="Type III secretory system chaperone-like"/>
    <property type="match status" value="1"/>
</dbReference>
<reference evidence="3" key="1">
    <citation type="submission" date="2014-12" db="EMBL/GenBank/DDBJ databases">
        <title>Complete Genome Sequencing of Pandoraea pulmonicola DSM 16583.</title>
        <authorList>
            <person name="Chan K.-G."/>
        </authorList>
    </citation>
    <scope>NUCLEOTIDE SEQUENCE [LARGE SCALE GENOMIC DNA]</scope>
    <source>
        <strain evidence="3">DSM 16583</strain>
    </source>
</reference>
<reference evidence="2 4" key="3">
    <citation type="submission" date="2018-06" db="EMBL/GenBank/DDBJ databases">
        <authorList>
            <consortium name="Pathogen Informatics"/>
            <person name="Doyle S."/>
        </authorList>
    </citation>
    <scope>NUCLEOTIDE SEQUENCE [LARGE SCALE GENOMIC DNA]</scope>
    <source>
        <strain evidence="2 4">NCTC13159</strain>
    </source>
</reference>
<evidence type="ECO:0000313" key="4">
    <source>
        <dbReference type="Proteomes" id="UP000254589"/>
    </source>
</evidence>